<dbReference type="GO" id="GO:0010992">
    <property type="term" value="P:ubiquitin recycling"/>
    <property type="evidence" value="ECO:0007669"/>
    <property type="project" value="TreeGrafter"/>
</dbReference>
<feature type="domain" description="PFU" evidence="6">
    <location>
        <begin position="363"/>
        <end position="458"/>
    </location>
</feature>
<evidence type="ECO:0000313" key="9">
    <source>
        <dbReference type="Proteomes" id="UP000095728"/>
    </source>
</evidence>
<dbReference type="GO" id="GO:0043161">
    <property type="term" value="P:proteasome-mediated ubiquitin-dependent protein catabolic process"/>
    <property type="evidence" value="ECO:0007669"/>
    <property type="project" value="TreeGrafter"/>
</dbReference>
<dbReference type="Pfam" id="PF09070">
    <property type="entry name" value="PFU"/>
    <property type="match status" value="1"/>
</dbReference>
<gene>
    <name evidence="8" type="ORF">AWRI3579_g2453</name>
</gene>
<dbReference type="InParanoid" id="A0A1E5RDY0"/>
<proteinExistence type="predicted"/>
<dbReference type="SUPFAM" id="SSF50978">
    <property type="entry name" value="WD40 repeat-like"/>
    <property type="match status" value="1"/>
</dbReference>
<keyword evidence="2" id="KW-0963">Cytoplasm</keyword>
<dbReference type="PANTHER" id="PTHR19849">
    <property type="entry name" value="PHOSPHOLIPASE A-2-ACTIVATING PROTEIN"/>
    <property type="match status" value="1"/>
</dbReference>
<dbReference type="PROSITE" id="PS51396">
    <property type="entry name" value="PUL"/>
    <property type="match status" value="1"/>
</dbReference>
<organism evidence="8 9">
    <name type="scientific">Hanseniaspora osmophila</name>
    <dbReference type="NCBI Taxonomy" id="56408"/>
    <lineage>
        <taxon>Eukaryota</taxon>
        <taxon>Fungi</taxon>
        <taxon>Dikarya</taxon>
        <taxon>Ascomycota</taxon>
        <taxon>Saccharomycotina</taxon>
        <taxon>Saccharomycetes</taxon>
        <taxon>Saccharomycodales</taxon>
        <taxon>Saccharomycodaceae</taxon>
        <taxon>Hanseniaspora</taxon>
    </lineage>
</organism>
<name>A0A1E5RDY0_9ASCO</name>
<dbReference type="InterPro" id="IPR015155">
    <property type="entry name" value="PFU"/>
</dbReference>
<protein>
    <submittedName>
        <fullName evidence="8">Protein DOA1</fullName>
    </submittedName>
</protein>
<dbReference type="InterPro" id="IPR011989">
    <property type="entry name" value="ARM-like"/>
</dbReference>
<feature type="repeat" description="WD" evidence="5">
    <location>
        <begin position="147"/>
        <end position="178"/>
    </location>
</feature>
<keyword evidence="4" id="KW-0677">Repeat</keyword>
<dbReference type="CDD" id="cd00200">
    <property type="entry name" value="WD40"/>
    <property type="match status" value="1"/>
</dbReference>
<evidence type="ECO:0000256" key="1">
    <source>
        <dbReference type="ARBA" id="ARBA00004496"/>
    </source>
</evidence>
<dbReference type="AlphaFoldDB" id="A0A1E5RDY0"/>
<sequence length="727" mass="81462">MYQLSSSLAAHDQDVKDIVAIDETSFSSCSRDGSVKTWFREKSSGSSVTWDHIVVHQSTNKSYINCLSFIDGIVYDGGNNKLIQGFPYLSNIQENENEPVFSLSKHTANVCSLSSFYDASLGDNYIISCSWDSTAIVWKNNEFLFQLRGHQSSVWDAKIIDPTTFITCSADRTVKVWSKGTCVKTFENLHNDVIRAIDVDLENSIFATSSNDGFIYVCDLQTGAPKATLRGHDSFVYKVKFAQNQKLISCGEDRTFRVWDMKKLAEQQCIVLPATSIWSFDQLSNGDIVVGSSDGMIRVFTESVERRAAAEQLKAFAEEVSNSSISSQTIDEKNISPPEILSKPGKKDGQVVVVKSLQGNLEAHQFTNNTWVKVGDVVGGVGSDQKVEYEGKKYDYVFDVDIEDGKPPLKLPYNANDNVYSVAENFLSKYELPASYREEIVRFIIQNTGGVAMDSTGLTAQAQPTTTPAAPASTLKVLPFTDQYLTLANFKKTLLSKGIVKINVNEEIQIPEEQLMEFENALDNQASNVDFLYTEAEFIKHNWKMKLPAYDIMRIITPFLPSSSKLVPFVHDGVASDDLNINLMAIRCLVNCFQNEEWGIPFLEQVDIYEFVFKSVKSDIPETFKQCPQLLIAIATLLFNYSVLTVRKSNLEMVPVVADALNNKFGASPVFINNEEAAYRLLMAYGNLATVEPTLKQFAKSIKWLKQVKTRYDHIGRFIDVFEDLSM</sequence>
<dbReference type="Pfam" id="PF08324">
    <property type="entry name" value="PUL"/>
    <property type="match status" value="1"/>
</dbReference>
<dbReference type="Gene3D" id="1.25.10.10">
    <property type="entry name" value="Leucine-rich Repeat Variant"/>
    <property type="match status" value="1"/>
</dbReference>
<dbReference type="GO" id="GO:0043130">
    <property type="term" value="F:ubiquitin binding"/>
    <property type="evidence" value="ECO:0007669"/>
    <property type="project" value="TreeGrafter"/>
</dbReference>
<dbReference type="GO" id="GO:0005737">
    <property type="term" value="C:cytoplasm"/>
    <property type="evidence" value="ECO:0007669"/>
    <property type="project" value="UniProtKB-SubCell"/>
</dbReference>
<evidence type="ECO:0000256" key="5">
    <source>
        <dbReference type="PROSITE-ProRule" id="PRU00221"/>
    </source>
</evidence>
<dbReference type="Proteomes" id="UP000095728">
    <property type="component" value="Unassembled WGS sequence"/>
</dbReference>
<dbReference type="GO" id="GO:0005634">
    <property type="term" value="C:nucleus"/>
    <property type="evidence" value="ECO:0007669"/>
    <property type="project" value="TreeGrafter"/>
</dbReference>
<evidence type="ECO:0000256" key="2">
    <source>
        <dbReference type="ARBA" id="ARBA00022490"/>
    </source>
</evidence>
<dbReference type="InterPro" id="IPR038122">
    <property type="entry name" value="PFU_sf"/>
</dbReference>
<dbReference type="PROSITE" id="PS50294">
    <property type="entry name" value="WD_REPEATS_REGION"/>
    <property type="match status" value="1"/>
</dbReference>
<evidence type="ECO:0000256" key="4">
    <source>
        <dbReference type="ARBA" id="ARBA00022737"/>
    </source>
</evidence>
<evidence type="ECO:0000256" key="3">
    <source>
        <dbReference type="ARBA" id="ARBA00022574"/>
    </source>
</evidence>
<dbReference type="PROSITE" id="PS50082">
    <property type="entry name" value="WD_REPEATS_2"/>
    <property type="match status" value="2"/>
</dbReference>
<dbReference type="InterPro" id="IPR013535">
    <property type="entry name" value="PUL_dom"/>
</dbReference>
<dbReference type="OrthoDB" id="10265988at2759"/>
<dbReference type="PROSITE" id="PS51394">
    <property type="entry name" value="PFU"/>
    <property type="match status" value="1"/>
</dbReference>
<comment type="subcellular location">
    <subcellularLocation>
        <location evidence="1">Cytoplasm</location>
    </subcellularLocation>
</comment>
<dbReference type="Gene3D" id="3.10.20.870">
    <property type="entry name" value="PFU (PLAA family ubiquitin binding), C-terminal domain"/>
    <property type="match status" value="1"/>
</dbReference>
<accession>A0A1E5RDY0</accession>
<dbReference type="PANTHER" id="PTHR19849:SF0">
    <property type="entry name" value="PHOSPHOLIPASE A-2-ACTIVATING PROTEIN"/>
    <property type="match status" value="1"/>
</dbReference>
<evidence type="ECO:0000259" key="6">
    <source>
        <dbReference type="PROSITE" id="PS51394"/>
    </source>
</evidence>
<dbReference type="EMBL" id="LPNM01000007">
    <property type="protein sequence ID" value="OEJ85076.1"/>
    <property type="molecule type" value="Genomic_DNA"/>
</dbReference>
<evidence type="ECO:0000313" key="8">
    <source>
        <dbReference type="EMBL" id="OEJ85076.1"/>
    </source>
</evidence>
<evidence type="ECO:0000259" key="7">
    <source>
        <dbReference type="PROSITE" id="PS51396"/>
    </source>
</evidence>
<dbReference type="InterPro" id="IPR015943">
    <property type="entry name" value="WD40/YVTN_repeat-like_dom_sf"/>
</dbReference>
<dbReference type="STRING" id="56408.A0A1E5RDY0"/>
<dbReference type="InterPro" id="IPR036322">
    <property type="entry name" value="WD40_repeat_dom_sf"/>
</dbReference>
<keyword evidence="9" id="KW-1185">Reference proteome</keyword>
<feature type="repeat" description="WD" evidence="5">
    <location>
        <begin position="229"/>
        <end position="262"/>
    </location>
</feature>
<dbReference type="SMART" id="SM00320">
    <property type="entry name" value="WD40"/>
    <property type="match status" value="6"/>
</dbReference>
<dbReference type="FunCoup" id="A0A1E5RDY0">
    <property type="interactions" value="1416"/>
</dbReference>
<reference evidence="9" key="1">
    <citation type="journal article" date="2016" name="Genome Announc.">
        <title>Genome sequences of three species of Hanseniaspora isolated from spontaneous wine fermentations.</title>
        <authorList>
            <person name="Sternes P.R."/>
            <person name="Lee D."/>
            <person name="Kutyna D.R."/>
            <person name="Borneman A.R."/>
        </authorList>
    </citation>
    <scope>NUCLEOTIDE SEQUENCE [LARGE SCALE GENOMIC DNA]</scope>
    <source>
        <strain evidence="9">AWRI3579</strain>
    </source>
</reference>
<keyword evidence="3 5" id="KW-0853">WD repeat</keyword>
<feature type="domain" description="PUL" evidence="7">
    <location>
        <begin position="476"/>
        <end position="727"/>
    </location>
</feature>
<dbReference type="InterPro" id="IPR001680">
    <property type="entry name" value="WD40_rpt"/>
</dbReference>
<dbReference type="Pfam" id="PF00400">
    <property type="entry name" value="WD40"/>
    <property type="match status" value="5"/>
</dbReference>
<dbReference type="Gene3D" id="2.130.10.10">
    <property type="entry name" value="YVTN repeat-like/Quinoprotein amine dehydrogenase"/>
    <property type="match status" value="1"/>
</dbReference>
<comment type="caution">
    <text evidence="8">The sequence shown here is derived from an EMBL/GenBank/DDBJ whole genome shotgun (WGS) entry which is preliminary data.</text>
</comment>